<organism evidence="7 8">
    <name type="scientific">Marinobacter confluentis</name>
    <dbReference type="NCBI Taxonomy" id="1697557"/>
    <lineage>
        <taxon>Bacteria</taxon>
        <taxon>Pseudomonadati</taxon>
        <taxon>Pseudomonadota</taxon>
        <taxon>Gammaproteobacteria</taxon>
        <taxon>Pseudomonadales</taxon>
        <taxon>Marinobacteraceae</taxon>
        <taxon>Marinobacter</taxon>
    </lineage>
</organism>
<evidence type="ECO:0000256" key="2">
    <source>
        <dbReference type="ARBA" id="ARBA00022723"/>
    </source>
</evidence>
<evidence type="ECO:0000256" key="1">
    <source>
        <dbReference type="ARBA" id="ARBA00022598"/>
    </source>
</evidence>
<dbReference type="SUPFAM" id="SSF52440">
    <property type="entry name" value="PreATP-grasp domain"/>
    <property type="match status" value="1"/>
</dbReference>
<keyword evidence="1" id="KW-0436">Ligase</keyword>
<gene>
    <name evidence="7" type="ORF">E5Q11_06535</name>
</gene>
<dbReference type="GO" id="GO:0046872">
    <property type="term" value="F:metal ion binding"/>
    <property type="evidence" value="ECO:0007669"/>
    <property type="project" value="UniProtKB-KW"/>
</dbReference>
<dbReference type="Pfam" id="PF03738">
    <property type="entry name" value="GSP_synth"/>
    <property type="match status" value="1"/>
</dbReference>
<dbReference type="GO" id="GO:0016874">
    <property type="term" value="F:ligase activity"/>
    <property type="evidence" value="ECO:0007669"/>
    <property type="project" value="UniProtKB-KW"/>
</dbReference>
<dbReference type="RefSeq" id="WP_135802612.1">
    <property type="nucleotide sequence ID" value="NZ_SRPF01000002.1"/>
</dbReference>
<dbReference type="GO" id="GO:0005524">
    <property type="term" value="F:ATP binding"/>
    <property type="evidence" value="ECO:0007669"/>
    <property type="project" value="UniProtKB-KW"/>
</dbReference>
<keyword evidence="5" id="KW-0460">Magnesium</keyword>
<sequence length="387" mass="44043">MKRIQMTPRPDWCSQAESFGFRFHTLEGEPYWDESACYQFSLREIEEDIEAPTEALHGMCLDLVAEVVRSEQLLTQLAIPEKAWGLIADSWKFAEPSLYGRMDFSYDGHGPAKFYEYNADTPTSLYETGFFQWLWLEQQIERRQLPAGADQYNRLQEALIERLEMIGRAGQPLHLACCRDHPEDAGTIEYLADCAEQAGLRPSTLFMDDIGLGPDGRFIGLGHAPIDQLFKLYPWEWMWQEAFSGQIATGGTQFIEPPWKLILSNKGILPLLWERHKGHPNLLPAWFEGDKGRAPDLDRWVRKPLFSREGANISVETPVGVEQQVEGPYGNIPTIIQSWCPPPQFAGHYCLIGSWVVGKEPVGIGIREDNTAITRDTSRFIPHCITD</sequence>
<evidence type="ECO:0000259" key="6">
    <source>
        <dbReference type="Pfam" id="PF03738"/>
    </source>
</evidence>
<protein>
    <submittedName>
        <fullName evidence="7">Glutathionylspermidine synthase family protein</fullName>
    </submittedName>
</protein>
<evidence type="ECO:0000256" key="3">
    <source>
        <dbReference type="ARBA" id="ARBA00022741"/>
    </source>
</evidence>
<dbReference type="Gene3D" id="3.30.1490.330">
    <property type="match status" value="1"/>
</dbReference>
<keyword evidence="3" id="KW-0547">Nucleotide-binding</keyword>
<proteinExistence type="predicted"/>
<feature type="domain" description="Glutathionylspermidine synthase pre-ATP-grasp-like" evidence="6">
    <location>
        <begin position="12"/>
        <end position="385"/>
    </location>
</feature>
<dbReference type="SUPFAM" id="SSF56059">
    <property type="entry name" value="Glutathione synthetase ATP-binding domain-like"/>
    <property type="match status" value="1"/>
</dbReference>
<evidence type="ECO:0000313" key="7">
    <source>
        <dbReference type="EMBL" id="TGN39948.1"/>
    </source>
</evidence>
<reference evidence="7 8" key="1">
    <citation type="submission" date="2019-04" db="EMBL/GenBank/DDBJ databases">
        <authorList>
            <person name="Park S."/>
            <person name="Yoon J.-H."/>
        </authorList>
    </citation>
    <scope>NUCLEOTIDE SEQUENCE [LARGE SCALE GENOMIC DNA]</scope>
    <source>
        <strain evidence="7 8">HJM-18</strain>
    </source>
</reference>
<keyword evidence="8" id="KW-1185">Reference proteome</keyword>
<dbReference type="EMBL" id="SRPF01000002">
    <property type="protein sequence ID" value="TGN39948.1"/>
    <property type="molecule type" value="Genomic_DNA"/>
</dbReference>
<keyword evidence="4" id="KW-0067">ATP-binding</keyword>
<evidence type="ECO:0000313" key="8">
    <source>
        <dbReference type="Proteomes" id="UP000298325"/>
    </source>
</evidence>
<dbReference type="InterPro" id="IPR016185">
    <property type="entry name" value="PreATP-grasp_dom_sf"/>
</dbReference>
<keyword evidence="2" id="KW-0479">Metal-binding</keyword>
<evidence type="ECO:0000256" key="4">
    <source>
        <dbReference type="ARBA" id="ARBA00022840"/>
    </source>
</evidence>
<dbReference type="OrthoDB" id="9765517at2"/>
<dbReference type="AlphaFoldDB" id="A0A4Z1BZ29"/>
<name>A0A4Z1BZ29_9GAMM</name>
<dbReference type="Proteomes" id="UP000298325">
    <property type="component" value="Unassembled WGS sequence"/>
</dbReference>
<accession>A0A4Z1BZ29</accession>
<evidence type="ECO:0000256" key="5">
    <source>
        <dbReference type="ARBA" id="ARBA00022842"/>
    </source>
</evidence>
<dbReference type="InterPro" id="IPR005494">
    <property type="entry name" value="GSPS_pre-ATP-grasp-like_dom"/>
</dbReference>
<comment type="caution">
    <text evidence="7">The sequence shown here is derived from an EMBL/GenBank/DDBJ whole genome shotgun (WGS) entry which is preliminary data.</text>
</comment>